<dbReference type="Gene3D" id="6.10.140.2220">
    <property type="match status" value="1"/>
</dbReference>
<accession>A0ABR4P8K3</accession>
<evidence type="ECO:0000313" key="7">
    <source>
        <dbReference type="Proteomes" id="UP001629113"/>
    </source>
</evidence>
<protein>
    <submittedName>
        <fullName evidence="6">Set domain-containing protein 5</fullName>
    </submittedName>
</protein>
<dbReference type="EMBL" id="JBFCZG010000007">
    <property type="protein sequence ID" value="KAL3419625.1"/>
    <property type="molecule type" value="Genomic_DNA"/>
</dbReference>
<evidence type="ECO:0000256" key="3">
    <source>
        <dbReference type="ARBA" id="ARBA00022833"/>
    </source>
</evidence>
<name>A0ABR4P8K3_9HELO</name>
<gene>
    <name evidence="6" type="ORF">PVAG01_08123</name>
</gene>
<keyword evidence="3" id="KW-0862">Zinc</keyword>
<dbReference type="PROSITE" id="PS50865">
    <property type="entry name" value="ZF_MYND_2"/>
    <property type="match status" value="1"/>
</dbReference>
<evidence type="ECO:0000256" key="2">
    <source>
        <dbReference type="ARBA" id="ARBA00022771"/>
    </source>
</evidence>
<dbReference type="Pfam" id="PF01753">
    <property type="entry name" value="zf-MYND"/>
    <property type="match status" value="1"/>
</dbReference>
<reference evidence="6 7" key="1">
    <citation type="submission" date="2024-06" db="EMBL/GenBank/DDBJ databases">
        <title>Complete genome of Phlyctema vagabunda strain 19-DSS-EL-015.</title>
        <authorList>
            <person name="Fiorenzani C."/>
        </authorList>
    </citation>
    <scope>NUCLEOTIDE SEQUENCE [LARGE SCALE GENOMIC DNA]</scope>
    <source>
        <strain evidence="6 7">19-DSS-EL-015</strain>
    </source>
</reference>
<proteinExistence type="predicted"/>
<dbReference type="SUPFAM" id="SSF144232">
    <property type="entry name" value="HIT/MYND zinc finger-like"/>
    <property type="match status" value="1"/>
</dbReference>
<evidence type="ECO:0000259" key="5">
    <source>
        <dbReference type="PROSITE" id="PS50865"/>
    </source>
</evidence>
<evidence type="ECO:0000256" key="4">
    <source>
        <dbReference type="PROSITE-ProRule" id="PRU00134"/>
    </source>
</evidence>
<sequence length="333" mass="38076">MDITCASCKKPAGLICSGCKDIPGPAYDKTCYCSIDCQKAHWHTHKRPCKGLRNRKALYRAGKILQEMFYMYRELLFDKSITKVTKEGDTIHVYEGQYPVDIKSDMEAIFPFPSDVFTNDLDKKAILTHLACFDAVAWMHEPIKHMLSSFTRFCREYYVFCRYRKLKVVSDLQGEDDNINYKHEFVSVELKSTTNCLESYALDLAGAQYGYYNAVSTFHEYADRIQTEIDSDLTGTFGEIQDKLLGDMDVIQSDHESWALAANPAYQALIRINAQTCTAMMDGILSWEEENLPVSKLLKLPANELEQKQRELIDHTRKEIQACLASMIAKATK</sequence>
<organism evidence="6 7">
    <name type="scientific">Phlyctema vagabunda</name>
    <dbReference type="NCBI Taxonomy" id="108571"/>
    <lineage>
        <taxon>Eukaryota</taxon>
        <taxon>Fungi</taxon>
        <taxon>Dikarya</taxon>
        <taxon>Ascomycota</taxon>
        <taxon>Pezizomycotina</taxon>
        <taxon>Leotiomycetes</taxon>
        <taxon>Helotiales</taxon>
        <taxon>Dermateaceae</taxon>
        <taxon>Phlyctema</taxon>
    </lineage>
</organism>
<feature type="domain" description="MYND-type" evidence="5">
    <location>
        <begin position="5"/>
        <end position="49"/>
    </location>
</feature>
<evidence type="ECO:0000313" key="6">
    <source>
        <dbReference type="EMBL" id="KAL3419625.1"/>
    </source>
</evidence>
<keyword evidence="2 4" id="KW-0863">Zinc-finger</keyword>
<keyword evidence="7" id="KW-1185">Reference proteome</keyword>
<evidence type="ECO:0000256" key="1">
    <source>
        <dbReference type="ARBA" id="ARBA00022723"/>
    </source>
</evidence>
<keyword evidence="1" id="KW-0479">Metal-binding</keyword>
<dbReference type="Proteomes" id="UP001629113">
    <property type="component" value="Unassembled WGS sequence"/>
</dbReference>
<comment type="caution">
    <text evidence="6">The sequence shown here is derived from an EMBL/GenBank/DDBJ whole genome shotgun (WGS) entry which is preliminary data.</text>
</comment>
<dbReference type="InterPro" id="IPR002893">
    <property type="entry name" value="Znf_MYND"/>
</dbReference>